<dbReference type="GO" id="GO:0016747">
    <property type="term" value="F:acyltransferase activity, transferring groups other than amino-acyl groups"/>
    <property type="evidence" value="ECO:0007669"/>
    <property type="project" value="TreeGrafter"/>
</dbReference>
<proteinExistence type="predicted"/>
<dbReference type="Gene3D" id="3.30.559.10">
    <property type="entry name" value="Chloramphenicol acetyltransferase-like domain"/>
    <property type="match status" value="2"/>
</dbReference>
<organism evidence="2 3">
    <name type="scientific">Westerdykella ornata</name>
    <dbReference type="NCBI Taxonomy" id="318751"/>
    <lineage>
        <taxon>Eukaryota</taxon>
        <taxon>Fungi</taxon>
        <taxon>Dikarya</taxon>
        <taxon>Ascomycota</taxon>
        <taxon>Pezizomycotina</taxon>
        <taxon>Dothideomycetes</taxon>
        <taxon>Pleosporomycetidae</taxon>
        <taxon>Pleosporales</taxon>
        <taxon>Sporormiaceae</taxon>
        <taxon>Westerdykella</taxon>
    </lineage>
</organism>
<reference evidence="2" key="1">
    <citation type="journal article" date="2020" name="Stud. Mycol.">
        <title>101 Dothideomycetes genomes: a test case for predicting lifestyles and emergence of pathogens.</title>
        <authorList>
            <person name="Haridas S."/>
            <person name="Albert R."/>
            <person name="Binder M."/>
            <person name="Bloem J."/>
            <person name="Labutti K."/>
            <person name="Salamov A."/>
            <person name="Andreopoulos B."/>
            <person name="Baker S."/>
            <person name="Barry K."/>
            <person name="Bills G."/>
            <person name="Bluhm B."/>
            <person name="Cannon C."/>
            <person name="Castanera R."/>
            <person name="Culley D."/>
            <person name="Daum C."/>
            <person name="Ezra D."/>
            <person name="Gonzalez J."/>
            <person name="Henrissat B."/>
            <person name="Kuo A."/>
            <person name="Liang C."/>
            <person name="Lipzen A."/>
            <person name="Lutzoni F."/>
            <person name="Magnuson J."/>
            <person name="Mondo S."/>
            <person name="Nolan M."/>
            <person name="Ohm R."/>
            <person name="Pangilinan J."/>
            <person name="Park H.-J."/>
            <person name="Ramirez L."/>
            <person name="Alfaro M."/>
            <person name="Sun H."/>
            <person name="Tritt A."/>
            <person name="Yoshinaga Y."/>
            <person name="Zwiers L.-H."/>
            <person name="Turgeon B."/>
            <person name="Goodwin S."/>
            <person name="Spatafora J."/>
            <person name="Crous P."/>
            <person name="Grigoriev I."/>
        </authorList>
    </citation>
    <scope>NUCLEOTIDE SEQUENCE</scope>
    <source>
        <strain evidence="2">CBS 379.55</strain>
    </source>
</reference>
<dbReference type="OrthoDB" id="1862401at2759"/>
<gene>
    <name evidence="2" type="ORF">EI97DRAFT_497331</name>
</gene>
<dbReference type="GeneID" id="54555680"/>
<name>A0A6A6J401_WESOR</name>
<evidence type="ECO:0000313" key="3">
    <source>
        <dbReference type="Proteomes" id="UP000800097"/>
    </source>
</evidence>
<dbReference type="RefSeq" id="XP_033648840.1">
    <property type="nucleotide sequence ID" value="XM_033802505.1"/>
</dbReference>
<evidence type="ECO:0000313" key="2">
    <source>
        <dbReference type="EMBL" id="KAF2271301.1"/>
    </source>
</evidence>
<accession>A0A6A6J401</accession>
<keyword evidence="1 2" id="KW-0808">Transferase</keyword>
<dbReference type="GO" id="GO:0044550">
    <property type="term" value="P:secondary metabolite biosynthetic process"/>
    <property type="evidence" value="ECO:0007669"/>
    <property type="project" value="TreeGrafter"/>
</dbReference>
<dbReference type="InterPro" id="IPR023213">
    <property type="entry name" value="CAT-like_dom_sf"/>
</dbReference>
<keyword evidence="3" id="KW-1185">Reference proteome</keyword>
<sequence length="476" mass="52993">MNCRSLGPLDHNAPHNIPQSMIFLSLKQDVRPSDAFTQLQDGLRLTLQRMPWLGGTIHWQSPETPGWRPGTLEIRYPNSIANTDLLRLKELNTSKSYGHLRDAGFPLDAFDDEEIIWTRPWSSNFHEGVPVFAAQANFLPGGCILAFSIPSPASDGTAMLMIINLWADFCSGDPILASQMWNLAKGSAVEDHSISRSLLDQVLTEESIPKSQTGHRTLHQLVGMDPIPDQDTRSDGNAMQHVIFYMPHKAYTALRKDCVEQYGDRAITGNDLICAFIWRSLMRAQRATKAHEFKENSSTMTVLLRPFDARPHVAKLLPSMYLGNLNFESRITMPLSSLVDPNTSIPSIAHIISKSLDIQTTQDNLANAYRLLRSSPDYGQVQWGATHATGTTVGILSPIVLPFNDTCFGMDVFGNGGRPDAFRPIMGASNRPFRTSFVIPRKKHGGVEFVMTVSTEELGFLCDDAEFNRFGFSLQQ</sequence>
<dbReference type="Proteomes" id="UP000800097">
    <property type="component" value="Unassembled WGS sequence"/>
</dbReference>
<dbReference type="AlphaFoldDB" id="A0A6A6J401"/>
<evidence type="ECO:0000256" key="1">
    <source>
        <dbReference type="ARBA" id="ARBA00022679"/>
    </source>
</evidence>
<dbReference type="PANTHER" id="PTHR31642:SF310">
    <property type="entry name" value="FATTY ALCOHOL:CAFFEOYL-COA ACYLTRANSFERASE"/>
    <property type="match status" value="1"/>
</dbReference>
<dbReference type="Pfam" id="PF02458">
    <property type="entry name" value="Transferase"/>
    <property type="match status" value="1"/>
</dbReference>
<dbReference type="InterPro" id="IPR050317">
    <property type="entry name" value="Plant_Fungal_Acyltransferase"/>
</dbReference>
<protein>
    <submittedName>
        <fullName evidence="2">Transferase family protein</fullName>
    </submittedName>
</protein>
<dbReference type="EMBL" id="ML986552">
    <property type="protein sequence ID" value="KAF2271301.1"/>
    <property type="molecule type" value="Genomic_DNA"/>
</dbReference>
<dbReference type="PANTHER" id="PTHR31642">
    <property type="entry name" value="TRICHOTHECENE 3-O-ACETYLTRANSFERASE"/>
    <property type="match status" value="1"/>
</dbReference>